<evidence type="ECO:0000313" key="7">
    <source>
        <dbReference type="Proteomes" id="UP000545493"/>
    </source>
</evidence>
<dbReference type="GO" id="GO:0003677">
    <property type="term" value="F:DNA binding"/>
    <property type="evidence" value="ECO:0007669"/>
    <property type="project" value="UniProtKB-UniRule"/>
</dbReference>
<feature type="domain" description="OmpR/PhoB-type" evidence="5">
    <location>
        <begin position="1"/>
        <end position="55"/>
    </location>
</feature>
<dbReference type="Gene3D" id="3.40.50.300">
    <property type="entry name" value="P-loop containing nucleotide triphosphate hydrolases"/>
    <property type="match status" value="1"/>
</dbReference>
<comment type="similarity">
    <text evidence="1">Belongs to the AfsR/DnrI/RedD regulatory family.</text>
</comment>
<gene>
    <name evidence="6" type="ORF">FHU38_004633</name>
</gene>
<comment type="caution">
    <text evidence="6">The sequence shown here is derived from an EMBL/GenBank/DDBJ whole genome shotgun (WGS) entry which is preliminary data.</text>
</comment>
<feature type="DNA-binding region" description="OmpR/PhoB-type" evidence="3">
    <location>
        <begin position="1"/>
        <end position="55"/>
    </location>
</feature>
<name>A0A7X5ZSS9_9PSEU</name>
<dbReference type="SUPFAM" id="SSF52540">
    <property type="entry name" value="P-loop containing nucleoside triphosphate hydrolases"/>
    <property type="match status" value="1"/>
</dbReference>
<keyword evidence="2 3" id="KW-0238">DNA-binding</keyword>
<proteinExistence type="inferred from homology"/>
<dbReference type="Pfam" id="PF00931">
    <property type="entry name" value="NB-ARC"/>
    <property type="match status" value="1"/>
</dbReference>
<dbReference type="InterPro" id="IPR005158">
    <property type="entry name" value="BTAD"/>
</dbReference>
<dbReference type="InterPro" id="IPR011990">
    <property type="entry name" value="TPR-like_helical_dom_sf"/>
</dbReference>
<dbReference type="SMART" id="SM01043">
    <property type="entry name" value="BTAD"/>
    <property type="match status" value="1"/>
</dbReference>
<dbReference type="GO" id="GO:0000160">
    <property type="term" value="P:phosphorelay signal transduction system"/>
    <property type="evidence" value="ECO:0007669"/>
    <property type="project" value="InterPro"/>
</dbReference>
<keyword evidence="7" id="KW-1185">Reference proteome</keyword>
<evidence type="ECO:0000256" key="1">
    <source>
        <dbReference type="ARBA" id="ARBA00005820"/>
    </source>
</evidence>
<dbReference type="InterPro" id="IPR002182">
    <property type="entry name" value="NB-ARC"/>
</dbReference>
<dbReference type="GO" id="GO:0006355">
    <property type="term" value="P:regulation of DNA-templated transcription"/>
    <property type="evidence" value="ECO:0007669"/>
    <property type="project" value="InterPro"/>
</dbReference>
<feature type="region of interest" description="Disordered" evidence="4">
    <location>
        <begin position="215"/>
        <end position="243"/>
    </location>
</feature>
<protein>
    <submittedName>
        <fullName evidence="6">DNA-binding SARP family transcriptional activator/tetratricopeptide (TPR) repeat protein</fullName>
    </submittedName>
</protein>
<dbReference type="InterPro" id="IPR003593">
    <property type="entry name" value="AAA+_ATPase"/>
</dbReference>
<evidence type="ECO:0000313" key="6">
    <source>
        <dbReference type="EMBL" id="NIJ14289.1"/>
    </source>
</evidence>
<dbReference type="InterPro" id="IPR001867">
    <property type="entry name" value="OmpR/PhoB-type_DNA-bd"/>
</dbReference>
<dbReference type="SUPFAM" id="SSF48452">
    <property type="entry name" value="TPR-like"/>
    <property type="match status" value="3"/>
</dbReference>
<dbReference type="InterPro" id="IPR019734">
    <property type="entry name" value="TPR_rpt"/>
</dbReference>
<dbReference type="Gene3D" id="1.25.40.10">
    <property type="entry name" value="Tetratricopeptide repeat domain"/>
    <property type="match status" value="3"/>
</dbReference>
<organism evidence="6 7">
    <name type="scientific">Saccharomonospora amisosensis</name>
    <dbReference type="NCBI Taxonomy" id="1128677"/>
    <lineage>
        <taxon>Bacteria</taxon>
        <taxon>Bacillati</taxon>
        <taxon>Actinomycetota</taxon>
        <taxon>Actinomycetes</taxon>
        <taxon>Pseudonocardiales</taxon>
        <taxon>Pseudonocardiaceae</taxon>
        <taxon>Saccharomonospora</taxon>
    </lineage>
</organism>
<dbReference type="PRINTS" id="PR00364">
    <property type="entry name" value="DISEASERSIST"/>
</dbReference>
<reference evidence="6 7" key="1">
    <citation type="submission" date="2020-03" db="EMBL/GenBank/DDBJ databases">
        <title>Sequencing the genomes of 1000 actinobacteria strains.</title>
        <authorList>
            <person name="Klenk H.-P."/>
        </authorList>
    </citation>
    <scope>NUCLEOTIDE SEQUENCE [LARGE SCALE GENOMIC DNA]</scope>
    <source>
        <strain evidence="6 7">DSM 45685</strain>
    </source>
</reference>
<dbReference type="SMART" id="SM00028">
    <property type="entry name" value="TPR"/>
    <property type="match status" value="4"/>
</dbReference>
<dbReference type="Proteomes" id="UP000545493">
    <property type="component" value="Unassembled WGS sequence"/>
</dbReference>
<feature type="compositionally biased region" description="Polar residues" evidence="4">
    <location>
        <begin position="215"/>
        <end position="231"/>
    </location>
</feature>
<dbReference type="InterPro" id="IPR027417">
    <property type="entry name" value="P-loop_NTPase"/>
</dbReference>
<evidence type="ECO:0000256" key="3">
    <source>
        <dbReference type="PROSITE-ProRule" id="PRU01091"/>
    </source>
</evidence>
<dbReference type="Pfam" id="PF03704">
    <property type="entry name" value="BTAD"/>
    <property type="match status" value="1"/>
</dbReference>
<dbReference type="InterPro" id="IPR016032">
    <property type="entry name" value="Sig_transdc_resp-reg_C-effctor"/>
</dbReference>
<dbReference type="PANTHER" id="PTHR47691">
    <property type="entry name" value="REGULATOR-RELATED"/>
    <property type="match status" value="1"/>
</dbReference>
<dbReference type="EMBL" id="JAAOYM010000001">
    <property type="protein sequence ID" value="NIJ14289.1"/>
    <property type="molecule type" value="Genomic_DNA"/>
</dbReference>
<dbReference type="PROSITE" id="PS51755">
    <property type="entry name" value="OMPR_PHOB"/>
    <property type="match status" value="1"/>
</dbReference>
<evidence type="ECO:0000256" key="4">
    <source>
        <dbReference type="SAM" id="MobiDB-lite"/>
    </source>
</evidence>
<dbReference type="PANTHER" id="PTHR47691:SF3">
    <property type="entry name" value="HTH-TYPE TRANSCRIPTIONAL REGULATOR RV0890C-RELATED"/>
    <property type="match status" value="1"/>
</dbReference>
<evidence type="ECO:0000259" key="5">
    <source>
        <dbReference type="PROSITE" id="PS51755"/>
    </source>
</evidence>
<dbReference type="CDD" id="cd15831">
    <property type="entry name" value="BTAD"/>
    <property type="match status" value="1"/>
</dbReference>
<dbReference type="SMART" id="SM00382">
    <property type="entry name" value="AAA"/>
    <property type="match status" value="1"/>
</dbReference>
<dbReference type="SUPFAM" id="SSF46894">
    <property type="entry name" value="C-terminal effector domain of the bipartite response regulators"/>
    <property type="match status" value="1"/>
</dbReference>
<dbReference type="Gene3D" id="1.10.10.10">
    <property type="entry name" value="Winged helix-like DNA-binding domain superfamily/Winged helix DNA-binding domain"/>
    <property type="match status" value="1"/>
</dbReference>
<dbReference type="GO" id="GO:0043531">
    <property type="term" value="F:ADP binding"/>
    <property type="evidence" value="ECO:0007669"/>
    <property type="project" value="InterPro"/>
</dbReference>
<dbReference type="AlphaFoldDB" id="A0A7X5ZSS9"/>
<sequence>MTSIDQLIEAVWSLDPPATSRSQIQICVSRLRKLLDSSGHVGTIRTHAAGYCLEFGVAEVDSLTFLAQLETARATIARGERESGASALRAALSLWRGPALCGMESDVVRRGATGLDEQRMSAIEERIQLDLELGRHAELVAELHTLIGQHPSRERLYGFLMLALYRSGRQVEALEAYRDARAVLIRDVGVEPCAELQSLETAILNRDPVLLGEQSAGSWSAQPRTQLNHTSGHGGRRSWPVPQQLPSGVADFTGRHRETARIVGFLTSSAGTEARNAVPVVALYGRGGVGKSSLAVRVAHELSDQFPDGVLYADLQGMRSPRCDPSPLSHFLFALGGYGRELPDDPQVRRDLYCSFLAQRRVLIVLDDAVSEEQLKPLIPGSSTCAVIVTSRSMLSGLHGARHVPLGPLDPSESVEMLAGIIGTRRVHEDSDAAAELASACDGLPLAIRIAGGRLASRENWPIARLVSRLRDERGRLDELEHRGAEVRSNIALTYGSLDEQTKRLFRLLALVDTPDLPTWIAAALLDVRPTVAERLLENLVDAQVLDVIEYRDARGTRYRLHELVRVYAGEVLHDTEEPAERLAALERATGGWLKLAETAHRELYGGDYTTIHGSGTRWPAHDDLEVTSITDPMHWLDTERPALVAAVRQAAREGLAELAWDLALTCVVLFETKGYFDDWREVVAAALQAAERAGNRTGVAASLYSMGTMHMFKGQLGDAQQCFRDARTIFEAQRHDHGIALVLRNAAYVDRLVGDDTAMMAKYDEALRLLNQVGDEVGVAHVMRSQAGHWIEVGEHDHARELLDQALDIARRRRCVRVEAQVLFSFAALHLQLGELEAARQELHRVLRIVRASGDGIGEAHALCELGRVRYREGRLEGAERTLLHACELASQLGERLVEAKSLYTLGEVELARGNSAAATTHLGRAEQMFGQLGSPTWIARTATLLSEVRPDNRTVEYT</sequence>
<dbReference type="InterPro" id="IPR036388">
    <property type="entry name" value="WH-like_DNA-bd_sf"/>
</dbReference>
<accession>A0A7X5ZSS9</accession>
<evidence type="ECO:0000256" key="2">
    <source>
        <dbReference type="ARBA" id="ARBA00023125"/>
    </source>
</evidence>